<evidence type="ECO:0000313" key="2">
    <source>
        <dbReference type="Proteomes" id="UP000001070"/>
    </source>
</evidence>
<evidence type="ECO:0000313" key="1">
    <source>
        <dbReference type="EMBL" id="EDW04663.1"/>
    </source>
</evidence>
<dbReference type="EMBL" id="CH917280">
    <property type="protein sequence ID" value="EDW04663.1"/>
    <property type="molecule type" value="Genomic_DNA"/>
</dbReference>
<keyword evidence="2" id="KW-1185">Reference proteome</keyword>
<accession>B4K1G4</accession>
<dbReference type="Proteomes" id="UP000001070">
    <property type="component" value="Unassembled WGS sequence"/>
</dbReference>
<proteinExistence type="predicted"/>
<dbReference type="AlphaFoldDB" id="B4K1G4"/>
<protein>
    <submittedName>
        <fullName evidence="1">GH12945</fullName>
    </submittedName>
</protein>
<dbReference type="HOGENOM" id="CLU_091830_0_0_1"/>
<organism evidence="2">
    <name type="scientific">Drosophila grimshawi</name>
    <name type="common">Hawaiian fruit fly</name>
    <name type="synonym">Idiomyia grimshawi</name>
    <dbReference type="NCBI Taxonomy" id="7222"/>
    <lineage>
        <taxon>Eukaryota</taxon>
        <taxon>Metazoa</taxon>
        <taxon>Ecdysozoa</taxon>
        <taxon>Arthropoda</taxon>
        <taxon>Hexapoda</taxon>
        <taxon>Insecta</taxon>
        <taxon>Pterygota</taxon>
        <taxon>Neoptera</taxon>
        <taxon>Endopterygota</taxon>
        <taxon>Diptera</taxon>
        <taxon>Brachycera</taxon>
        <taxon>Muscomorpha</taxon>
        <taxon>Ephydroidea</taxon>
        <taxon>Drosophilidae</taxon>
        <taxon>Drosophila</taxon>
        <taxon>Hawaiian Drosophila</taxon>
    </lineage>
</organism>
<sequence length="217" mass="25605">MSDKQIELLKAQAKLMEQVQKMINQSASPTSFEKILAEFRLNNSKLVSIGRIDHEYFNKKIFESTMAEVTLYKSKEKPKEKMVLTTTEPSTSQEAMEVEMLKSSNEEAYQTDRSARRKNPILEKLEMRLASLREEMEIAQEWLANPARKELQKIKYMLDVRMRTIEKIIKTLEMEDKSWTCSDDINELMFKAECLILNCRIYHLHRHRSIPGKKLQR</sequence>
<gene>
    <name evidence="1" type="primary">Dgri\GH12945</name>
    <name evidence="1" type="ORF">Dgri_GH12945</name>
</gene>
<dbReference type="PhylomeDB" id="B4K1G4"/>
<dbReference type="InParanoid" id="B4K1G4"/>
<name>B4K1G4_DROGR</name>
<reference evidence="1 2" key="1">
    <citation type="journal article" date="2007" name="Nature">
        <title>Evolution of genes and genomes on the Drosophila phylogeny.</title>
        <authorList>
            <consortium name="Drosophila 12 Genomes Consortium"/>
            <person name="Clark A.G."/>
            <person name="Eisen M.B."/>
            <person name="Smith D.R."/>
            <person name="Bergman C.M."/>
            <person name="Oliver B."/>
            <person name="Markow T.A."/>
            <person name="Kaufman T.C."/>
            <person name="Kellis M."/>
            <person name="Gelbart W."/>
            <person name="Iyer V.N."/>
            <person name="Pollard D.A."/>
            <person name="Sackton T.B."/>
            <person name="Larracuente A.M."/>
            <person name="Singh N.D."/>
            <person name="Abad J.P."/>
            <person name="Abt D.N."/>
            <person name="Adryan B."/>
            <person name="Aguade M."/>
            <person name="Akashi H."/>
            <person name="Anderson W.W."/>
            <person name="Aquadro C.F."/>
            <person name="Ardell D.H."/>
            <person name="Arguello R."/>
            <person name="Artieri C.G."/>
            <person name="Barbash D.A."/>
            <person name="Barker D."/>
            <person name="Barsanti P."/>
            <person name="Batterham P."/>
            <person name="Batzoglou S."/>
            <person name="Begun D."/>
            <person name="Bhutkar A."/>
            <person name="Blanco E."/>
            <person name="Bosak S.A."/>
            <person name="Bradley R.K."/>
            <person name="Brand A.D."/>
            <person name="Brent M.R."/>
            <person name="Brooks A.N."/>
            <person name="Brown R.H."/>
            <person name="Butlin R.K."/>
            <person name="Caggese C."/>
            <person name="Calvi B.R."/>
            <person name="Bernardo de Carvalho A."/>
            <person name="Caspi A."/>
            <person name="Castrezana S."/>
            <person name="Celniker S.E."/>
            <person name="Chang J.L."/>
            <person name="Chapple C."/>
            <person name="Chatterji S."/>
            <person name="Chinwalla A."/>
            <person name="Civetta A."/>
            <person name="Clifton S.W."/>
            <person name="Comeron J.M."/>
            <person name="Costello J.C."/>
            <person name="Coyne J.A."/>
            <person name="Daub J."/>
            <person name="David R.G."/>
            <person name="Delcher A.L."/>
            <person name="Delehaunty K."/>
            <person name="Do C.B."/>
            <person name="Ebling H."/>
            <person name="Edwards K."/>
            <person name="Eickbush T."/>
            <person name="Evans J.D."/>
            <person name="Filipski A."/>
            <person name="Findeiss S."/>
            <person name="Freyhult E."/>
            <person name="Fulton L."/>
            <person name="Fulton R."/>
            <person name="Garcia A.C."/>
            <person name="Gardiner A."/>
            <person name="Garfield D.A."/>
            <person name="Garvin B.E."/>
            <person name="Gibson G."/>
            <person name="Gilbert D."/>
            <person name="Gnerre S."/>
            <person name="Godfrey J."/>
            <person name="Good R."/>
            <person name="Gotea V."/>
            <person name="Gravely B."/>
            <person name="Greenberg A.J."/>
            <person name="Griffiths-Jones S."/>
            <person name="Gross S."/>
            <person name="Guigo R."/>
            <person name="Gustafson E.A."/>
            <person name="Haerty W."/>
            <person name="Hahn M.W."/>
            <person name="Halligan D.L."/>
            <person name="Halpern A.L."/>
            <person name="Halter G.M."/>
            <person name="Han M.V."/>
            <person name="Heger A."/>
            <person name="Hillier L."/>
            <person name="Hinrichs A.S."/>
            <person name="Holmes I."/>
            <person name="Hoskins R.A."/>
            <person name="Hubisz M.J."/>
            <person name="Hultmark D."/>
            <person name="Huntley M.A."/>
            <person name="Jaffe D.B."/>
            <person name="Jagadeeshan S."/>
            <person name="Jeck W.R."/>
            <person name="Johnson J."/>
            <person name="Jones C.D."/>
            <person name="Jordan W.C."/>
            <person name="Karpen G.H."/>
            <person name="Kataoka E."/>
            <person name="Keightley P.D."/>
            <person name="Kheradpour P."/>
            <person name="Kirkness E.F."/>
            <person name="Koerich L.B."/>
            <person name="Kristiansen K."/>
            <person name="Kudrna D."/>
            <person name="Kulathinal R.J."/>
            <person name="Kumar S."/>
            <person name="Kwok R."/>
            <person name="Lander E."/>
            <person name="Langley C.H."/>
            <person name="Lapoint R."/>
            <person name="Lazzaro B.P."/>
            <person name="Lee S.J."/>
            <person name="Levesque L."/>
            <person name="Li R."/>
            <person name="Lin C.F."/>
            <person name="Lin M.F."/>
            <person name="Lindblad-Toh K."/>
            <person name="Llopart A."/>
            <person name="Long M."/>
            <person name="Low L."/>
            <person name="Lozovsky E."/>
            <person name="Lu J."/>
            <person name="Luo M."/>
            <person name="Machado C.A."/>
            <person name="Makalowski W."/>
            <person name="Marzo M."/>
            <person name="Matsuda M."/>
            <person name="Matzkin L."/>
            <person name="McAllister B."/>
            <person name="McBride C.S."/>
            <person name="McKernan B."/>
            <person name="McKernan K."/>
            <person name="Mendez-Lago M."/>
            <person name="Minx P."/>
            <person name="Mollenhauer M.U."/>
            <person name="Montooth K."/>
            <person name="Mount S.M."/>
            <person name="Mu X."/>
            <person name="Myers E."/>
            <person name="Negre B."/>
            <person name="Newfeld S."/>
            <person name="Nielsen R."/>
            <person name="Noor M.A."/>
            <person name="O'Grady P."/>
            <person name="Pachter L."/>
            <person name="Papaceit M."/>
            <person name="Parisi M.J."/>
            <person name="Parisi M."/>
            <person name="Parts L."/>
            <person name="Pedersen J.S."/>
            <person name="Pesole G."/>
            <person name="Phillippy A.M."/>
            <person name="Ponting C.P."/>
            <person name="Pop M."/>
            <person name="Porcelli D."/>
            <person name="Powell J.R."/>
            <person name="Prohaska S."/>
            <person name="Pruitt K."/>
            <person name="Puig M."/>
            <person name="Quesneville H."/>
            <person name="Ram K.R."/>
            <person name="Rand D."/>
            <person name="Rasmussen M.D."/>
            <person name="Reed L.K."/>
            <person name="Reenan R."/>
            <person name="Reily A."/>
            <person name="Remington K.A."/>
            <person name="Rieger T.T."/>
            <person name="Ritchie M.G."/>
            <person name="Robin C."/>
            <person name="Rogers Y.H."/>
            <person name="Rohde C."/>
            <person name="Rozas J."/>
            <person name="Rubenfield M.J."/>
            <person name="Ruiz A."/>
            <person name="Russo S."/>
            <person name="Salzberg S.L."/>
            <person name="Sanchez-Gracia A."/>
            <person name="Saranga D.J."/>
            <person name="Sato H."/>
            <person name="Schaeffer S.W."/>
            <person name="Schatz M.C."/>
            <person name="Schlenke T."/>
            <person name="Schwartz R."/>
            <person name="Segarra C."/>
            <person name="Singh R.S."/>
            <person name="Sirot L."/>
            <person name="Sirota M."/>
            <person name="Sisneros N.B."/>
            <person name="Smith C.D."/>
            <person name="Smith T.F."/>
            <person name="Spieth J."/>
            <person name="Stage D.E."/>
            <person name="Stark A."/>
            <person name="Stephan W."/>
            <person name="Strausberg R.L."/>
            <person name="Strempel S."/>
            <person name="Sturgill D."/>
            <person name="Sutton G."/>
            <person name="Sutton G.G."/>
            <person name="Tao W."/>
            <person name="Teichmann S."/>
            <person name="Tobari Y.N."/>
            <person name="Tomimura Y."/>
            <person name="Tsolas J.M."/>
            <person name="Valente V.L."/>
            <person name="Venter E."/>
            <person name="Venter J.C."/>
            <person name="Vicario S."/>
            <person name="Vieira F.G."/>
            <person name="Vilella A.J."/>
            <person name="Villasante A."/>
            <person name="Walenz B."/>
            <person name="Wang J."/>
            <person name="Wasserman M."/>
            <person name="Watts T."/>
            <person name="Wilson D."/>
            <person name="Wilson R.K."/>
            <person name="Wing R.A."/>
            <person name="Wolfner M.F."/>
            <person name="Wong A."/>
            <person name="Wong G.K."/>
            <person name="Wu C.I."/>
            <person name="Wu G."/>
            <person name="Yamamoto D."/>
            <person name="Yang H.P."/>
            <person name="Yang S.P."/>
            <person name="Yorke J.A."/>
            <person name="Yoshida K."/>
            <person name="Zdobnov E."/>
            <person name="Zhang P."/>
            <person name="Zhang Y."/>
            <person name="Zimin A.V."/>
            <person name="Baldwin J."/>
            <person name="Abdouelleil A."/>
            <person name="Abdulkadir J."/>
            <person name="Abebe A."/>
            <person name="Abera B."/>
            <person name="Abreu J."/>
            <person name="Acer S.C."/>
            <person name="Aftuck L."/>
            <person name="Alexander A."/>
            <person name="An P."/>
            <person name="Anderson E."/>
            <person name="Anderson S."/>
            <person name="Arachi H."/>
            <person name="Azer M."/>
            <person name="Bachantsang P."/>
            <person name="Barry A."/>
            <person name="Bayul T."/>
            <person name="Berlin A."/>
            <person name="Bessette D."/>
            <person name="Bloom T."/>
            <person name="Blye J."/>
            <person name="Boguslavskiy L."/>
            <person name="Bonnet C."/>
            <person name="Boukhgalter B."/>
            <person name="Bourzgui I."/>
            <person name="Brown A."/>
            <person name="Cahill P."/>
            <person name="Channer S."/>
            <person name="Cheshatsang Y."/>
            <person name="Chuda L."/>
            <person name="Citroen M."/>
            <person name="Collymore A."/>
            <person name="Cooke P."/>
            <person name="Costello M."/>
            <person name="D'Aco K."/>
            <person name="Daza R."/>
            <person name="De Haan G."/>
            <person name="DeGray S."/>
            <person name="DeMaso C."/>
            <person name="Dhargay N."/>
            <person name="Dooley K."/>
            <person name="Dooley E."/>
            <person name="Doricent M."/>
            <person name="Dorje P."/>
            <person name="Dorjee K."/>
            <person name="Dupes A."/>
            <person name="Elong R."/>
            <person name="Falk J."/>
            <person name="Farina A."/>
            <person name="Faro S."/>
            <person name="Ferguson D."/>
            <person name="Fisher S."/>
            <person name="Foley C.D."/>
            <person name="Franke A."/>
            <person name="Friedrich D."/>
            <person name="Gadbois L."/>
            <person name="Gearin G."/>
            <person name="Gearin C.R."/>
            <person name="Giannoukos G."/>
            <person name="Goode T."/>
            <person name="Graham J."/>
            <person name="Grandbois E."/>
            <person name="Grewal S."/>
            <person name="Gyaltsen K."/>
            <person name="Hafez N."/>
            <person name="Hagos B."/>
            <person name="Hall J."/>
            <person name="Henson C."/>
            <person name="Hollinger A."/>
            <person name="Honan T."/>
            <person name="Huard M.D."/>
            <person name="Hughes L."/>
            <person name="Hurhula B."/>
            <person name="Husby M.E."/>
            <person name="Kamat A."/>
            <person name="Kanga B."/>
            <person name="Kashin S."/>
            <person name="Khazanovich D."/>
            <person name="Kisner P."/>
            <person name="Lance K."/>
            <person name="Lara M."/>
            <person name="Lee W."/>
            <person name="Lennon N."/>
            <person name="Letendre F."/>
            <person name="LeVine R."/>
            <person name="Lipovsky A."/>
            <person name="Liu X."/>
            <person name="Liu J."/>
            <person name="Liu S."/>
            <person name="Lokyitsang T."/>
            <person name="Lokyitsang Y."/>
            <person name="Lubonja R."/>
            <person name="Lui A."/>
            <person name="MacDonald P."/>
            <person name="Magnisalis V."/>
            <person name="Maru K."/>
            <person name="Matthews C."/>
            <person name="McCusker W."/>
            <person name="McDonough S."/>
            <person name="Mehta T."/>
            <person name="Meldrim J."/>
            <person name="Meneus L."/>
            <person name="Mihai O."/>
            <person name="Mihalev A."/>
            <person name="Mihova T."/>
            <person name="Mittelman R."/>
            <person name="Mlenga V."/>
            <person name="Montmayeur A."/>
            <person name="Mulrain L."/>
            <person name="Navidi A."/>
            <person name="Naylor J."/>
            <person name="Negash T."/>
            <person name="Nguyen T."/>
            <person name="Nguyen N."/>
            <person name="Nicol R."/>
            <person name="Norbu C."/>
            <person name="Norbu N."/>
            <person name="Novod N."/>
            <person name="O'Neill B."/>
            <person name="Osman S."/>
            <person name="Markiewicz E."/>
            <person name="Oyono O.L."/>
            <person name="Patti C."/>
            <person name="Phunkhang P."/>
            <person name="Pierre F."/>
            <person name="Priest M."/>
            <person name="Raghuraman S."/>
            <person name="Rege F."/>
            <person name="Reyes R."/>
            <person name="Rise C."/>
            <person name="Rogov P."/>
            <person name="Ross K."/>
            <person name="Ryan E."/>
            <person name="Settipalli S."/>
            <person name="Shea T."/>
            <person name="Sherpa N."/>
            <person name="Shi L."/>
            <person name="Shih D."/>
            <person name="Sparrow T."/>
            <person name="Spaulding J."/>
            <person name="Stalker J."/>
            <person name="Stange-Thomann N."/>
            <person name="Stavropoulos S."/>
            <person name="Stone C."/>
            <person name="Strader C."/>
            <person name="Tesfaye S."/>
            <person name="Thomson T."/>
            <person name="Thoulutsang Y."/>
            <person name="Thoulutsang D."/>
            <person name="Topham K."/>
            <person name="Topping I."/>
            <person name="Tsamla T."/>
            <person name="Vassiliev H."/>
            <person name="Vo A."/>
            <person name="Wangchuk T."/>
            <person name="Wangdi T."/>
            <person name="Weiand M."/>
            <person name="Wilkinson J."/>
            <person name="Wilson A."/>
            <person name="Yadav S."/>
            <person name="Young G."/>
            <person name="Yu Q."/>
            <person name="Zembek L."/>
            <person name="Zhong D."/>
            <person name="Zimmer A."/>
            <person name="Zwirko Z."/>
            <person name="Jaffe D.B."/>
            <person name="Alvarez P."/>
            <person name="Brockman W."/>
            <person name="Butler J."/>
            <person name="Chin C."/>
            <person name="Gnerre S."/>
            <person name="Grabherr M."/>
            <person name="Kleber M."/>
            <person name="Mauceli E."/>
            <person name="MacCallum I."/>
        </authorList>
    </citation>
    <scope>NUCLEOTIDE SEQUENCE [LARGE SCALE GENOMIC DNA]</scope>
    <source>
        <strain evidence="2">Tucson 15287-2541.00</strain>
    </source>
</reference>